<dbReference type="InterPro" id="IPR046960">
    <property type="entry name" value="PPR_At4g14850-like_plant"/>
</dbReference>
<dbReference type="GO" id="GO:0009451">
    <property type="term" value="P:RNA modification"/>
    <property type="evidence" value="ECO:0007669"/>
    <property type="project" value="InterPro"/>
</dbReference>
<dbReference type="Pfam" id="PF01535">
    <property type="entry name" value="PPR"/>
    <property type="match status" value="2"/>
</dbReference>
<dbReference type="Gene3D" id="1.25.40.10">
    <property type="entry name" value="Tetratricopeptide repeat domain"/>
    <property type="match status" value="1"/>
</dbReference>
<feature type="repeat" description="PPR" evidence="2">
    <location>
        <begin position="22"/>
        <end position="56"/>
    </location>
</feature>
<dbReference type="PANTHER" id="PTHR47926">
    <property type="entry name" value="PENTATRICOPEPTIDE REPEAT-CONTAINING PROTEIN"/>
    <property type="match status" value="1"/>
</dbReference>
<dbReference type="AlphaFoldDB" id="A0AAW0M4B3"/>
<evidence type="ECO:0000313" key="3">
    <source>
        <dbReference type="EMBL" id="KAK7857743.1"/>
    </source>
</evidence>
<dbReference type="GO" id="GO:0003723">
    <property type="term" value="F:RNA binding"/>
    <property type="evidence" value="ECO:0007669"/>
    <property type="project" value="InterPro"/>
</dbReference>
<evidence type="ECO:0000313" key="4">
    <source>
        <dbReference type="Proteomes" id="UP000237347"/>
    </source>
</evidence>
<dbReference type="Proteomes" id="UP000237347">
    <property type="component" value="Unassembled WGS sequence"/>
</dbReference>
<dbReference type="InterPro" id="IPR011990">
    <property type="entry name" value="TPR-like_helical_dom_sf"/>
</dbReference>
<reference evidence="3 4" key="1">
    <citation type="journal article" date="2018" name="Sci. Data">
        <title>The draft genome sequence of cork oak.</title>
        <authorList>
            <person name="Ramos A.M."/>
            <person name="Usie A."/>
            <person name="Barbosa P."/>
            <person name="Barros P.M."/>
            <person name="Capote T."/>
            <person name="Chaves I."/>
            <person name="Simoes F."/>
            <person name="Abreu I."/>
            <person name="Carrasquinho I."/>
            <person name="Faro C."/>
            <person name="Guimaraes J.B."/>
            <person name="Mendonca D."/>
            <person name="Nobrega F."/>
            <person name="Rodrigues L."/>
            <person name="Saibo N.J.M."/>
            <person name="Varela M.C."/>
            <person name="Egas C."/>
            <person name="Matos J."/>
            <person name="Miguel C.M."/>
            <person name="Oliveira M.M."/>
            <person name="Ricardo C.P."/>
            <person name="Goncalves S."/>
        </authorList>
    </citation>
    <scope>NUCLEOTIDE SEQUENCE [LARGE SCALE GENOMIC DNA]</scope>
    <source>
        <strain evidence="4">cv. HL8</strain>
    </source>
</reference>
<dbReference type="EMBL" id="PKMF04000024">
    <property type="protein sequence ID" value="KAK7857743.1"/>
    <property type="molecule type" value="Genomic_DNA"/>
</dbReference>
<evidence type="ECO:0000256" key="2">
    <source>
        <dbReference type="PROSITE-ProRule" id="PRU00708"/>
    </source>
</evidence>
<name>A0AAW0M4B3_QUESU</name>
<comment type="caution">
    <text evidence="3">The sequence shown here is derived from an EMBL/GenBank/DDBJ whole genome shotgun (WGS) entry which is preliminary data.</text>
</comment>
<accession>A0AAW0M4B3</accession>
<dbReference type="InterPro" id="IPR002885">
    <property type="entry name" value="PPR_rpt"/>
</dbReference>
<organism evidence="3 4">
    <name type="scientific">Quercus suber</name>
    <name type="common">Cork oak</name>
    <dbReference type="NCBI Taxonomy" id="58331"/>
    <lineage>
        <taxon>Eukaryota</taxon>
        <taxon>Viridiplantae</taxon>
        <taxon>Streptophyta</taxon>
        <taxon>Embryophyta</taxon>
        <taxon>Tracheophyta</taxon>
        <taxon>Spermatophyta</taxon>
        <taxon>Magnoliopsida</taxon>
        <taxon>eudicotyledons</taxon>
        <taxon>Gunneridae</taxon>
        <taxon>Pentapetalae</taxon>
        <taxon>rosids</taxon>
        <taxon>fabids</taxon>
        <taxon>Fagales</taxon>
        <taxon>Fagaceae</taxon>
        <taxon>Quercus</taxon>
    </lineage>
</organism>
<proteinExistence type="predicted"/>
<sequence>MYVRCGGLEYAYHVFDRMFQRDIVSWNTVIFGYVGCGKMGFAQSVFDLMPERDVVSWNSLISGKPNNFTYATVFSIELSGAY</sequence>
<keyword evidence="1" id="KW-0677">Repeat</keyword>
<dbReference type="PANTHER" id="PTHR47926:SF347">
    <property type="entry name" value="PENTATRICOPEPTIDE REPEAT-CONTAINING PROTEIN"/>
    <property type="match status" value="1"/>
</dbReference>
<dbReference type="PROSITE" id="PS51375">
    <property type="entry name" value="PPR"/>
    <property type="match status" value="1"/>
</dbReference>
<evidence type="ECO:0000256" key="1">
    <source>
        <dbReference type="ARBA" id="ARBA00022737"/>
    </source>
</evidence>
<keyword evidence="4" id="KW-1185">Reference proteome</keyword>
<gene>
    <name evidence="3" type="primary">PCMP-H24_8</name>
    <name evidence="3" type="ORF">CFP56_015923</name>
</gene>
<protein>
    <submittedName>
        <fullName evidence="3">Pentatricopeptide repeat-containing protein</fullName>
    </submittedName>
</protein>
<dbReference type="NCBIfam" id="TIGR00756">
    <property type="entry name" value="PPR"/>
    <property type="match status" value="1"/>
</dbReference>